<proteinExistence type="inferred from homology"/>
<comment type="subcellular location">
    <subcellularLocation>
        <location evidence="5 7">Cytoplasm</location>
    </subcellularLocation>
</comment>
<comment type="function">
    <text evidence="5 6">Associates with the EF-Tu.GDP complex and induces the exchange of GDP to GTP. It remains bound to the aminoacyl-tRNA.EF-Tu.GTP complex up to the GTP hydrolysis stage on the ribosome.</text>
</comment>
<dbReference type="Gene3D" id="1.10.286.20">
    <property type="match status" value="1"/>
</dbReference>
<dbReference type="GO" id="GO:0003746">
    <property type="term" value="F:translation elongation factor activity"/>
    <property type="evidence" value="ECO:0007669"/>
    <property type="project" value="UniProtKB-UniRule"/>
</dbReference>
<keyword evidence="3 5" id="KW-0251">Elongation factor</keyword>
<keyword evidence="4 5" id="KW-0648">Protein biosynthesis</keyword>
<dbReference type="PANTHER" id="PTHR11741:SF0">
    <property type="entry name" value="ELONGATION FACTOR TS, MITOCHONDRIAL"/>
    <property type="match status" value="1"/>
</dbReference>
<dbReference type="PROSITE" id="PS01127">
    <property type="entry name" value="EF_TS_2"/>
    <property type="match status" value="1"/>
</dbReference>
<evidence type="ECO:0000256" key="1">
    <source>
        <dbReference type="ARBA" id="ARBA00005532"/>
    </source>
</evidence>
<dbReference type="SUPFAM" id="SSF46934">
    <property type="entry name" value="UBA-like"/>
    <property type="match status" value="1"/>
</dbReference>
<keyword evidence="5" id="KW-0963">Cytoplasm</keyword>
<dbReference type="PANTHER" id="PTHR11741">
    <property type="entry name" value="ELONGATION FACTOR TS"/>
    <property type="match status" value="1"/>
</dbReference>
<protein>
    <recommendedName>
        <fullName evidence="2 5">Elongation factor Ts</fullName>
        <shortName evidence="5">EF-Ts</shortName>
    </recommendedName>
</protein>
<feature type="region of interest" description="Involved in Mg(2+) ion dislocation from EF-Tu" evidence="5">
    <location>
        <begin position="80"/>
        <end position="83"/>
    </location>
</feature>
<dbReference type="HAMAP" id="MF_00050">
    <property type="entry name" value="EF_Ts"/>
    <property type="match status" value="1"/>
</dbReference>
<dbReference type="NCBIfam" id="TIGR00116">
    <property type="entry name" value="tsf"/>
    <property type="match status" value="1"/>
</dbReference>
<evidence type="ECO:0000256" key="5">
    <source>
        <dbReference type="HAMAP-Rule" id="MF_00050"/>
    </source>
</evidence>
<dbReference type="KEGG" id="osu:NT6N_30170"/>
<dbReference type="SUPFAM" id="SSF54713">
    <property type="entry name" value="Elongation factor Ts (EF-Ts), dimerisation domain"/>
    <property type="match status" value="2"/>
</dbReference>
<name>A0AAT9FPS4_9BACT</name>
<evidence type="ECO:0000256" key="3">
    <source>
        <dbReference type="ARBA" id="ARBA00022768"/>
    </source>
</evidence>
<reference evidence="9" key="1">
    <citation type="submission" date="2024-07" db="EMBL/GenBank/DDBJ databases">
        <title>Complete genome sequence of Verrucomicrobiaceae bacterium NT6N.</title>
        <authorList>
            <person name="Huang C."/>
            <person name="Takami H."/>
            <person name="Hamasaki K."/>
        </authorList>
    </citation>
    <scope>NUCLEOTIDE SEQUENCE</scope>
    <source>
        <strain evidence="9">NT6N</strain>
    </source>
</reference>
<dbReference type="PROSITE" id="PS01126">
    <property type="entry name" value="EF_TS_1"/>
    <property type="match status" value="1"/>
</dbReference>
<dbReference type="FunFam" id="1.10.8.10:FF:000001">
    <property type="entry name" value="Elongation factor Ts"/>
    <property type="match status" value="1"/>
</dbReference>
<sequence length="288" mass="30752">MITASAVQELRKITNAGMMACKKALTETEGDLDAAVKLLREKGIVKSAGRSDRETSEGLVSAHVSSCGKSGLLAEVNCETDFVAKNEGFGAFVTDIIKTISESDASDAEAAAAVSYADGTVQDALGAKFTELGEVIKIKRVTRYNLEGNGAIDSYIHMGGKVGVLLELGAEKEESASTDAFKELSRDICLHIAALNPAGLTRDDLDASTIEEENEINRKQLEAEGKPAEIIEKILVGKINKFFSESCLIDQAFVKDDKVSVKQQVAAVGKEIGDTLTIRRFARFSIGA</sequence>
<gene>
    <name evidence="5 9" type="primary">tsf</name>
    <name evidence="9" type="ORF">NT6N_30170</name>
</gene>
<dbReference type="InterPro" id="IPR014039">
    <property type="entry name" value="Transl_elong_EFTs/EF1B_dimer"/>
</dbReference>
<dbReference type="InterPro" id="IPR018101">
    <property type="entry name" value="Transl_elong_Ts_CS"/>
</dbReference>
<feature type="domain" description="Translation elongation factor EFTs/EF1B dimerisation" evidence="8">
    <location>
        <begin position="72"/>
        <end position="287"/>
    </location>
</feature>
<dbReference type="GO" id="GO:0005737">
    <property type="term" value="C:cytoplasm"/>
    <property type="evidence" value="ECO:0007669"/>
    <property type="project" value="UniProtKB-SubCell"/>
</dbReference>
<dbReference type="Gene3D" id="3.30.479.20">
    <property type="entry name" value="Elongation factor Ts, dimerisation domain"/>
    <property type="match status" value="2"/>
</dbReference>
<evidence type="ECO:0000313" key="9">
    <source>
        <dbReference type="EMBL" id="BDS07977.1"/>
    </source>
</evidence>
<evidence type="ECO:0000256" key="4">
    <source>
        <dbReference type="ARBA" id="ARBA00022917"/>
    </source>
</evidence>
<dbReference type="AlphaFoldDB" id="A0AAT9FPS4"/>
<dbReference type="InterPro" id="IPR036402">
    <property type="entry name" value="EF-Ts_dimer_sf"/>
</dbReference>
<dbReference type="InterPro" id="IPR009060">
    <property type="entry name" value="UBA-like_sf"/>
</dbReference>
<organism evidence="9">
    <name type="scientific">Oceaniferula spumae</name>
    <dbReference type="NCBI Taxonomy" id="2979115"/>
    <lineage>
        <taxon>Bacteria</taxon>
        <taxon>Pseudomonadati</taxon>
        <taxon>Verrucomicrobiota</taxon>
        <taxon>Verrucomicrobiia</taxon>
        <taxon>Verrucomicrobiales</taxon>
        <taxon>Verrucomicrobiaceae</taxon>
        <taxon>Oceaniferula</taxon>
    </lineage>
</organism>
<dbReference type="CDD" id="cd14275">
    <property type="entry name" value="UBA_EF-Ts"/>
    <property type="match status" value="1"/>
</dbReference>
<evidence type="ECO:0000256" key="6">
    <source>
        <dbReference type="RuleBase" id="RU000642"/>
    </source>
</evidence>
<dbReference type="EMBL" id="AP026866">
    <property type="protein sequence ID" value="BDS07977.1"/>
    <property type="molecule type" value="Genomic_DNA"/>
</dbReference>
<dbReference type="InterPro" id="IPR001816">
    <property type="entry name" value="Transl_elong_EFTs/EF1B"/>
</dbReference>
<comment type="similarity">
    <text evidence="1 5 6">Belongs to the EF-Ts family.</text>
</comment>
<accession>A0AAT9FPS4</accession>
<dbReference type="Gene3D" id="1.10.8.10">
    <property type="entry name" value="DNA helicase RuvA subunit, C-terminal domain"/>
    <property type="match status" value="1"/>
</dbReference>
<dbReference type="FunFam" id="1.10.286.20:FF:000001">
    <property type="entry name" value="Elongation factor Ts"/>
    <property type="match status" value="1"/>
</dbReference>
<evidence type="ECO:0000256" key="2">
    <source>
        <dbReference type="ARBA" id="ARBA00016956"/>
    </source>
</evidence>
<evidence type="ECO:0000259" key="8">
    <source>
        <dbReference type="Pfam" id="PF00889"/>
    </source>
</evidence>
<dbReference type="Pfam" id="PF00889">
    <property type="entry name" value="EF_TS"/>
    <property type="match status" value="1"/>
</dbReference>
<evidence type="ECO:0000256" key="7">
    <source>
        <dbReference type="RuleBase" id="RU000643"/>
    </source>
</evidence>